<accession>A0ABS6IEM0</accession>
<gene>
    <name evidence="8" type="ORF">KQ910_01535</name>
</gene>
<comment type="caution">
    <text evidence="8">The sequence shown here is derived from an EMBL/GenBank/DDBJ whole genome shotgun (WGS) entry which is preliminary data.</text>
</comment>
<keyword evidence="6 7" id="KW-0472">Membrane</keyword>
<organism evidence="8 9">
    <name type="scientific">Reyranella humidisoli</name>
    <dbReference type="NCBI Taxonomy" id="2849149"/>
    <lineage>
        <taxon>Bacteria</taxon>
        <taxon>Pseudomonadati</taxon>
        <taxon>Pseudomonadota</taxon>
        <taxon>Alphaproteobacteria</taxon>
        <taxon>Hyphomicrobiales</taxon>
        <taxon>Reyranellaceae</taxon>
        <taxon>Reyranella</taxon>
    </lineage>
</organism>
<evidence type="ECO:0000256" key="3">
    <source>
        <dbReference type="ARBA" id="ARBA00022475"/>
    </source>
</evidence>
<feature type="transmembrane region" description="Helical" evidence="7">
    <location>
        <begin position="57"/>
        <end position="80"/>
    </location>
</feature>
<feature type="transmembrane region" description="Helical" evidence="7">
    <location>
        <begin position="168"/>
        <end position="188"/>
    </location>
</feature>
<keyword evidence="2" id="KW-0813">Transport</keyword>
<dbReference type="EMBL" id="JAHOPB010000001">
    <property type="protein sequence ID" value="MBU8872420.1"/>
    <property type="molecule type" value="Genomic_DNA"/>
</dbReference>
<dbReference type="Proteomes" id="UP000727907">
    <property type="component" value="Unassembled WGS sequence"/>
</dbReference>
<evidence type="ECO:0000256" key="7">
    <source>
        <dbReference type="SAM" id="Phobius"/>
    </source>
</evidence>
<keyword evidence="4 7" id="KW-0812">Transmembrane</keyword>
<evidence type="ECO:0000256" key="2">
    <source>
        <dbReference type="ARBA" id="ARBA00022448"/>
    </source>
</evidence>
<feature type="transmembrane region" description="Helical" evidence="7">
    <location>
        <begin position="195"/>
        <end position="215"/>
    </location>
</feature>
<feature type="transmembrane region" description="Helical" evidence="7">
    <location>
        <begin position="221"/>
        <end position="241"/>
    </location>
</feature>
<evidence type="ECO:0000256" key="5">
    <source>
        <dbReference type="ARBA" id="ARBA00022989"/>
    </source>
</evidence>
<dbReference type="PANTHER" id="PTHR36838">
    <property type="entry name" value="AUXIN EFFLUX CARRIER FAMILY PROTEIN"/>
    <property type="match status" value="1"/>
</dbReference>
<keyword evidence="9" id="KW-1185">Reference proteome</keyword>
<feature type="transmembrane region" description="Helical" evidence="7">
    <location>
        <begin position="126"/>
        <end position="148"/>
    </location>
</feature>
<dbReference type="RefSeq" id="WP_216956420.1">
    <property type="nucleotide sequence ID" value="NZ_JAHOPB010000001.1"/>
</dbReference>
<feature type="transmembrane region" description="Helical" evidence="7">
    <location>
        <begin position="92"/>
        <end position="114"/>
    </location>
</feature>
<dbReference type="Pfam" id="PF03547">
    <property type="entry name" value="Mem_trans"/>
    <property type="match status" value="1"/>
</dbReference>
<reference evidence="8 9" key="1">
    <citation type="submission" date="2021-06" db="EMBL/GenBank/DDBJ databases">
        <authorList>
            <person name="Lee D.H."/>
        </authorList>
    </citation>
    <scope>NUCLEOTIDE SEQUENCE [LARGE SCALE GENOMIC DNA]</scope>
    <source>
        <strain evidence="8 9">MMS21-HV4-11</strain>
    </source>
</reference>
<evidence type="ECO:0000256" key="6">
    <source>
        <dbReference type="ARBA" id="ARBA00023136"/>
    </source>
</evidence>
<keyword evidence="5 7" id="KW-1133">Transmembrane helix</keyword>
<evidence type="ECO:0000313" key="8">
    <source>
        <dbReference type="EMBL" id="MBU8872420.1"/>
    </source>
</evidence>
<feature type="transmembrane region" description="Helical" evidence="7">
    <location>
        <begin position="35"/>
        <end position="50"/>
    </location>
</feature>
<protein>
    <submittedName>
        <fullName evidence="8">AEC family transporter</fullName>
    </submittedName>
</protein>
<evidence type="ECO:0000256" key="4">
    <source>
        <dbReference type="ARBA" id="ARBA00022692"/>
    </source>
</evidence>
<keyword evidence="3" id="KW-1003">Cell membrane</keyword>
<sequence>MIAAFLPLAAIAFLGALLRHFIPGMEQTRQSMNKLVLYVFLPALVFRTVMDGTISRLFLEIPALAATGTLACLAVGFLVFHFLPIPGPTKGAMMLGAAFGNVTYLGLPVLLGIFPGQADQVSEVSVLFEVTKSSLNLTLGAMIAIAYGSQEPITFRRTAYEALKLPPLWALLVAVLWKSSGIPCPAMVMDTASILAVAVSGIMMLSLGMALRFSATKLMALAIPVSAIKLAFAPFVVFLAVTPFGVAGVYSNAAILEAAMPSQLLSFIIAGKFKLDEETLAFVIMVDTILAFVTLPIVRTLLLAA</sequence>
<comment type="subcellular location">
    <subcellularLocation>
        <location evidence="1">Membrane</location>
        <topology evidence="1">Multi-pass membrane protein</topology>
    </subcellularLocation>
</comment>
<dbReference type="InterPro" id="IPR004776">
    <property type="entry name" value="Mem_transp_PIN-like"/>
</dbReference>
<name>A0ABS6IEM0_9HYPH</name>
<dbReference type="PANTHER" id="PTHR36838:SF1">
    <property type="entry name" value="SLR1864 PROTEIN"/>
    <property type="match status" value="1"/>
</dbReference>
<feature type="transmembrane region" description="Helical" evidence="7">
    <location>
        <begin position="279"/>
        <end position="302"/>
    </location>
</feature>
<proteinExistence type="predicted"/>
<evidence type="ECO:0000313" key="9">
    <source>
        <dbReference type="Proteomes" id="UP000727907"/>
    </source>
</evidence>
<evidence type="ECO:0000256" key="1">
    <source>
        <dbReference type="ARBA" id="ARBA00004141"/>
    </source>
</evidence>